<dbReference type="InterPro" id="IPR002678">
    <property type="entry name" value="DUF34/NIF3"/>
</dbReference>
<evidence type="ECO:0000313" key="6">
    <source>
        <dbReference type="EMBL" id="SDL40727.1"/>
    </source>
</evidence>
<evidence type="ECO:0000256" key="3">
    <source>
        <dbReference type="ARBA" id="ARBA00022723"/>
    </source>
</evidence>
<dbReference type="GO" id="GO:0005737">
    <property type="term" value="C:cytoplasm"/>
    <property type="evidence" value="ECO:0007669"/>
    <property type="project" value="TreeGrafter"/>
</dbReference>
<dbReference type="InterPro" id="IPR036069">
    <property type="entry name" value="DUF34/NIF3_sf"/>
</dbReference>
<protein>
    <recommendedName>
        <fullName evidence="2 4">GTP cyclohydrolase 1 type 2 homolog</fullName>
    </recommendedName>
</protein>
<evidence type="ECO:0000256" key="5">
    <source>
        <dbReference type="PIRSR" id="PIRSR602678-1"/>
    </source>
</evidence>
<proteinExistence type="inferred from homology"/>
<dbReference type="PANTHER" id="PTHR13799:SF14">
    <property type="entry name" value="GTP CYCLOHYDROLASE 1 TYPE 2 HOMOLOG"/>
    <property type="match status" value="1"/>
</dbReference>
<dbReference type="AlphaFoldDB" id="A0A1G9JT64"/>
<dbReference type="InterPro" id="IPR017221">
    <property type="entry name" value="DUF34/NIF3_bac"/>
</dbReference>
<sequence length="371" mass="41428">MVYSVSDVLKMLNEIAPFNLAEEWDNSGLQVGARDQNVEKILLTLDVDEKIIEEALNRDCEMIISHHPLIFSQLDSVTEASGTEKIVRSLIQNEITLISAHTNFDKCEGGMNDYLADKIGLKNIKPLNDDEDMNKLVVFVPVDSLQAVKNSLHEAGAGEFEKYDMAGFYSEGTGTFRPLEASSPAVGEKGDYTEVSEYRLEMIYPARFTDKIISCLEREHPYEEPAYDIFRLEQHSGEILPARTGELPQKMGLNEFLTGVKEELDAENLKYFGHDDRDIKHVAVVCGSGSDFIGAAAKSGADALLTGDIKYHDWQLARDKDLILINAGHYDTEKHFAGLMAERIMAALDSDGFHPELILSDRQENLSETFA</sequence>
<dbReference type="PANTHER" id="PTHR13799">
    <property type="entry name" value="NGG1 INTERACTING FACTOR 3"/>
    <property type="match status" value="1"/>
</dbReference>
<dbReference type="NCBIfam" id="TIGR00486">
    <property type="entry name" value="YbgI_SA1388"/>
    <property type="match status" value="1"/>
</dbReference>
<dbReference type="SUPFAM" id="SSF102705">
    <property type="entry name" value="NIF3 (NGG1p interacting factor 3)-like"/>
    <property type="match status" value="1"/>
</dbReference>
<keyword evidence="3 4" id="KW-0479">Metal-binding</keyword>
<keyword evidence="7" id="KW-1185">Reference proteome</keyword>
<dbReference type="GO" id="GO:0046872">
    <property type="term" value="F:metal ion binding"/>
    <property type="evidence" value="ECO:0007669"/>
    <property type="project" value="UniProtKB-UniRule"/>
</dbReference>
<feature type="binding site" evidence="5">
    <location>
        <position position="67"/>
    </location>
    <ligand>
        <name>a divalent metal cation</name>
        <dbReference type="ChEBI" id="CHEBI:60240"/>
        <label>1</label>
    </ligand>
</feature>
<dbReference type="Pfam" id="PF01784">
    <property type="entry name" value="DUF34_NIF3"/>
    <property type="match status" value="1"/>
</dbReference>
<dbReference type="OrthoDB" id="9792792at2"/>
<dbReference type="EMBL" id="FNGO01000004">
    <property type="protein sequence ID" value="SDL40727.1"/>
    <property type="molecule type" value="Genomic_DNA"/>
</dbReference>
<reference evidence="6 7" key="1">
    <citation type="submission" date="2016-10" db="EMBL/GenBank/DDBJ databases">
        <authorList>
            <person name="de Groot N.N."/>
        </authorList>
    </citation>
    <scope>NUCLEOTIDE SEQUENCE [LARGE SCALE GENOMIC DNA]</scope>
    <source>
        <strain evidence="6 7">SLAS-1</strain>
    </source>
</reference>
<dbReference type="RefSeq" id="WP_089758555.1">
    <property type="nucleotide sequence ID" value="NZ_FNGO01000004.1"/>
</dbReference>
<dbReference type="FunFam" id="3.40.1390.30:FF:000001">
    <property type="entry name" value="GTP cyclohydrolase 1 type 2"/>
    <property type="match status" value="1"/>
</dbReference>
<feature type="binding site" evidence="5">
    <location>
        <position position="105"/>
    </location>
    <ligand>
        <name>a divalent metal cation</name>
        <dbReference type="ChEBI" id="CHEBI:60240"/>
        <label>1</label>
    </ligand>
</feature>
<evidence type="ECO:0000313" key="7">
    <source>
        <dbReference type="Proteomes" id="UP000199476"/>
    </source>
</evidence>
<dbReference type="InterPro" id="IPR015867">
    <property type="entry name" value="N-reg_PII/ATP_PRibTrfase_C"/>
</dbReference>
<dbReference type="Gene3D" id="3.30.70.120">
    <property type="match status" value="1"/>
</dbReference>
<accession>A0A1G9JT64</accession>
<evidence type="ECO:0000256" key="1">
    <source>
        <dbReference type="ARBA" id="ARBA00006964"/>
    </source>
</evidence>
<organism evidence="6 7">
    <name type="scientific">Halarsenatibacter silvermanii</name>
    <dbReference type="NCBI Taxonomy" id="321763"/>
    <lineage>
        <taxon>Bacteria</taxon>
        <taxon>Bacillati</taxon>
        <taxon>Bacillota</taxon>
        <taxon>Clostridia</taxon>
        <taxon>Halanaerobiales</taxon>
        <taxon>Halarsenatibacteraceae</taxon>
        <taxon>Halarsenatibacter</taxon>
    </lineage>
</organism>
<dbReference type="STRING" id="321763.SAMN04488692_10485"/>
<gene>
    <name evidence="6" type="ORF">SAMN04488692_10485</name>
</gene>
<feature type="binding site" evidence="5">
    <location>
        <position position="66"/>
    </location>
    <ligand>
        <name>a divalent metal cation</name>
        <dbReference type="ChEBI" id="CHEBI:60240"/>
        <label>1</label>
    </ligand>
</feature>
<name>A0A1G9JT64_9FIRM</name>
<dbReference type="PIRSF" id="PIRSF037489">
    <property type="entry name" value="UCP037489_NIF3_YqfO"/>
    <property type="match status" value="1"/>
</dbReference>
<comment type="similarity">
    <text evidence="1 4">Belongs to the GTP cyclohydrolase I type 2/NIF3 family.</text>
</comment>
<evidence type="ECO:0000256" key="2">
    <source>
        <dbReference type="ARBA" id="ARBA00022112"/>
    </source>
</evidence>
<dbReference type="Proteomes" id="UP000199476">
    <property type="component" value="Unassembled WGS sequence"/>
</dbReference>
<feature type="binding site" evidence="5">
    <location>
        <position position="329"/>
    </location>
    <ligand>
        <name>a divalent metal cation</name>
        <dbReference type="ChEBI" id="CHEBI:60240"/>
        <label>1</label>
    </ligand>
</feature>
<feature type="binding site" evidence="5">
    <location>
        <position position="333"/>
    </location>
    <ligand>
        <name>a divalent metal cation</name>
        <dbReference type="ChEBI" id="CHEBI:60240"/>
        <label>1</label>
    </ligand>
</feature>
<dbReference type="Gene3D" id="3.40.1390.30">
    <property type="entry name" value="NIF3 (NGG1p interacting factor 3)-like"/>
    <property type="match status" value="1"/>
</dbReference>
<evidence type="ECO:0000256" key="4">
    <source>
        <dbReference type="PIRNR" id="PIRNR037489"/>
    </source>
</evidence>